<dbReference type="OrthoDB" id="1683831at2759"/>
<dbReference type="InterPro" id="IPR016024">
    <property type="entry name" value="ARM-type_fold"/>
</dbReference>
<dbReference type="EMBL" id="KV417485">
    <property type="protein sequence ID" value="KZP32699.1"/>
    <property type="molecule type" value="Genomic_DNA"/>
</dbReference>
<accession>A0A166VGD4</accession>
<organism evidence="1 2">
    <name type="scientific">Athelia psychrophila</name>
    <dbReference type="NCBI Taxonomy" id="1759441"/>
    <lineage>
        <taxon>Eukaryota</taxon>
        <taxon>Fungi</taxon>
        <taxon>Dikarya</taxon>
        <taxon>Basidiomycota</taxon>
        <taxon>Agaricomycotina</taxon>
        <taxon>Agaricomycetes</taxon>
        <taxon>Agaricomycetidae</taxon>
        <taxon>Atheliales</taxon>
        <taxon>Atheliaceae</taxon>
        <taxon>Athelia</taxon>
    </lineage>
</organism>
<dbReference type="InterPro" id="IPR011989">
    <property type="entry name" value="ARM-like"/>
</dbReference>
<dbReference type="AlphaFoldDB" id="A0A166VGD4"/>
<evidence type="ECO:0008006" key="3">
    <source>
        <dbReference type="Google" id="ProtNLM"/>
    </source>
</evidence>
<evidence type="ECO:0000313" key="2">
    <source>
        <dbReference type="Proteomes" id="UP000076532"/>
    </source>
</evidence>
<dbReference type="Proteomes" id="UP000076532">
    <property type="component" value="Unassembled WGS sequence"/>
</dbReference>
<protein>
    <recommendedName>
        <fullName evidence="3">ARM repeat-containing protein</fullName>
    </recommendedName>
</protein>
<dbReference type="SUPFAM" id="SSF48371">
    <property type="entry name" value="ARM repeat"/>
    <property type="match status" value="1"/>
</dbReference>
<name>A0A166VGD4_9AGAM</name>
<gene>
    <name evidence="1" type="ORF">FIBSPDRAFT_848484</name>
</gene>
<evidence type="ECO:0000313" key="1">
    <source>
        <dbReference type="EMBL" id="KZP32699.1"/>
    </source>
</evidence>
<sequence>MLDGPHAPEVTATLCWLTENEVAITQIFDSNVVPALVKLLKNNEFDTQALIILMTVCAKEAAARAEFIQLNAIPAVLGLVNKAPSEVQSLLLALAHDDASIASDVVSKLAKMQKNKDTREWATHTLKLFRRR</sequence>
<proteinExistence type="predicted"/>
<reference evidence="1 2" key="1">
    <citation type="journal article" date="2016" name="Mol. Biol. Evol.">
        <title>Comparative Genomics of Early-Diverging Mushroom-Forming Fungi Provides Insights into the Origins of Lignocellulose Decay Capabilities.</title>
        <authorList>
            <person name="Nagy L.G."/>
            <person name="Riley R."/>
            <person name="Tritt A."/>
            <person name="Adam C."/>
            <person name="Daum C."/>
            <person name="Floudas D."/>
            <person name="Sun H."/>
            <person name="Yadav J.S."/>
            <person name="Pangilinan J."/>
            <person name="Larsson K.H."/>
            <person name="Matsuura K."/>
            <person name="Barry K."/>
            <person name="Labutti K."/>
            <person name="Kuo R."/>
            <person name="Ohm R.A."/>
            <person name="Bhattacharya S.S."/>
            <person name="Shirouzu T."/>
            <person name="Yoshinaga Y."/>
            <person name="Martin F.M."/>
            <person name="Grigoriev I.V."/>
            <person name="Hibbett D.S."/>
        </authorList>
    </citation>
    <scope>NUCLEOTIDE SEQUENCE [LARGE SCALE GENOMIC DNA]</scope>
    <source>
        <strain evidence="1 2">CBS 109695</strain>
    </source>
</reference>
<keyword evidence="2" id="KW-1185">Reference proteome</keyword>
<dbReference type="Gene3D" id="1.25.10.10">
    <property type="entry name" value="Leucine-rich Repeat Variant"/>
    <property type="match status" value="1"/>
</dbReference>